<dbReference type="Gene3D" id="1.10.8.60">
    <property type="match status" value="1"/>
</dbReference>
<comment type="caution">
    <text evidence="10">The sequence shown here is derived from an EMBL/GenBank/DDBJ whole genome shotgun (WGS) entry which is preliminary data.</text>
</comment>
<evidence type="ECO:0000256" key="1">
    <source>
        <dbReference type="ARBA" id="ARBA00004123"/>
    </source>
</evidence>
<evidence type="ECO:0000256" key="2">
    <source>
        <dbReference type="ARBA" id="ARBA00007519"/>
    </source>
</evidence>
<dbReference type="GeneID" id="94845031"/>
<evidence type="ECO:0000256" key="6">
    <source>
        <dbReference type="ARBA" id="ARBA00022840"/>
    </source>
</evidence>
<keyword evidence="6 8" id="KW-0067">ATP-binding</keyword>
<dbReference type="Pfam" id="PF06068">
    <property type="entry name" value="TIP49"/>
    <property type="match status" value="1"/>
</dbReference>
<keyword evidence="8" id="KW-0804">Transcription</keyword>
<dbReference type="InterPro" id="IPR041048">
    <property type="entry name" value="RuvB-like_C"/>
</dbReference>
<dbReference type="AlphaFoldDB" id="A0A1J4JG24"/>
<evidence type="ECO:0000256" key="5">
    <source>
        <dbReference type="ARBA" id="ARBA00022806"/>
    </source>
</evidence>
<dbReference type="FunFam" id="1.10.8.60:FF:000010">
    <property type="entry name" value="RuvB-like helicase"/>
    <property type="match status" value="1"/>
</dbReference>
<dbReference type="GO" id="GO:0016887">
    <property type="term" value="F:ATP hydrolysis activity"/>
    <property type="evidence" value="ECO:0007669"/>
    <property type="project" value="RHEA"/>
</dbReference>
<dbReference type="InterPro" id="IPR027238">
    <property type="entry name" value="RuvB-like"/>
</dbReference>
<keyword evidence="3 8" id="KW-0547">Nucleotide-binding</keyword>
<dbReference type="InterPro" id="IPR003593">
    <property type="entry name" value="AAA+_ATPase"/>
</dbReference>
<evidence type="ECO:0000259" key="9">
    <source>
        <dbReference type="SMART" id="SM00382"/>
    </source>
</evidence>
<dbReference type="Proteomes" id="UP000179807">
    <property type="component" value="Unassembled WGS sequence"/>
</dbReference>
<dbReference type="Gene3D" id="3.40.50.300">
    <property type="entry name" value="P-loop containing nucleotide triphosphate hydrolases"/>
    <property type="match status" value="1"/>
</dbReference>
<keyword evidence="4 8" id="KW-0378">Hydrolase</keyword>
<keyword evidence="7 8" id="KW-0539">Nucleus</keyword>
<evidence type="ECO:0000256" key="7">
    <source>
        <dbReference type="ARBA" id="ARBA00023242"/>
    </source>
</evidence>
<dbReference type="EC" id="3.6.4.12" evidence="8"/>
<dbReference type="Pfam" id="PF17856">
    <property type="entry name" value="TIP49_C"/>
    <property type="match status" value="1"/>
</dbReference>
<dbReference type="SUPFAM" id="SSF52540">
    <property type="entry name" value="P-loop containing nucleoside triphosphate hydrolases"/>
    <property type="match status" value="1"/>
</dbReference>
<dbReference type="SMART" id="SM00382">
    <property type="entry name" value="AAA"/>
    <property type="match status" value="1"/>
</dbReference>
<dbReference type="EMBL" id="MLAK01001075">
    <property type="protein sequence ID" value="OHS98090.1"/>
    <property type="molecule type" value="Genomic_DNA"/>
</dbReference>
<protein>
    <recommendedName>
        <fullName evidence="8">RuvB-like helicase</fullName>
        <ecNumber evidence="8">3.6.4.12</ecNumber>
    </recommendedName>
</protein>
<comment type="catalytic activity">
    <reaction evidence="8">
        <text>ATP + H2O = ADP + phosphate + H(+)</text>
        <dbReference type="Rhea" id="RHEA:13065"/>
        <dbReference type="ChEBI" id="CHEBI:15377"/>
        <dbReference type="ChEBI" id="CHEBI:15378"/>
        <dbReference type="ChEBI" id="CHEBI:30616"/>
        <dbReference type="ChEBI" id="CHEBI:43474"/>
        <dbReference type="ChEBI" id="CHEBI:456216"/>
        <dbReference type="EC" id="3.6.4.12"/>
    </reaction>
</comment>
<evidence type="ECO:0000313" key="11">
    <source>
        <dbReference type="Proteomes" id="UP000179807"/>
    </source>
</evidence>
<dbReference type="VEuPathDB" id="TrichDB:TRFO_35557"/>
<sequence>MSGRIKIQSVASTEREQRVAAHSHLHGLGLKSDGTPEENAAGFVGQKDAREAAGIIVELIKKKRMAGRAILFVGAPGTGKTAIALGISQELGSNVPFCPMVGSEVYSSEVKKTEVLMENFRRAIGIRIKENREVYEGVVTEITPTETANTTGGYGKSVTDVRVGLETVKNKTTLKLDPSIYEQIQKAKISVGDVIYIETSSGSVHRVGRCDRFASDSDLEADKFVPIPKGDVHKRKEVVQNVTLHDLDVANARPQGGGNDFSAMMSQIIRTKKTEITDKLRGEVNKIVNKFIDQGIAELVPGVLFIDEVHTLDIECFSFLNRALESALAPIVIFATNRGKSTIVGTEIEAPHGIPLDLLDRLLIIRTLGYKEKEMRQIIEIRAKIEKIQIEAAALDLLVQKAMDASLRYAIQLLTPANILANFDDREVVEEGDIDEASSLFIDTASSLQIIRENAKSYLH</sequence>
<keyword evidence="11" id="KW-1185">Reference proteome</keyword>
<dbReference type="InterPro" id="IPR010339">
    <property type="entry name" value="TIP49_P-loop"/>
</dbReference>
<reference evidence="10" key="1">
    <citation type="submission" date="2016-10" db="EMBL/GenBank/DDBJ databases">
        <authorList>
            <person name="Benchimol M."/>
            <person name="Almeida L.G."/>
            <person name="Vasconcelos A.T."/>
            <person name="Perreira-Neves A."/>
            <person name="Rosa I.A."/>
            <person name="Tasca T."/>
            <person name="Bogo M.R."/>
            <person name="de Souza W."/>
        </authorList>
    </citation>
    <scope>NUCLEOTIDE SEQUENCE [LARGE SCALE GENOMIC DNA]</scope>
    <source>
        <strain evidence="10">K</strain>
    </source>
</reference>
<proteinExistence type="inferred from homology"/>
<keyword evidence="5 8" id="KW-0347">Helicase</keyword>
<dbReference type="InterPro" id="IPR042487">
    <property type="entry name" value="RuvBL1/2_DNA/RNA_bd_dom"/>
</dbReference>
<feature type="domain" description="AAA+ ATPase" evidence="9">
    <location>
        <begin position="66"/>
        <end position="369"/>
    </location>
</feature>
<accession>A0A1J4JG24</accession>
<comment type="subcellular location">
    <subcellularLocation>
        <location evidence="1">Nucleus</location>
    </subcellularLocation>
</comment>
<name>A0A1J4JG24_9EUKA</name>
<dbReference type="GO" id="GO:0005634">
    <property type="term" value="C:nucleus"/>
    <property type="evidence" value="ECO:0007669"/>
    <property type="project" value="UniProtKB-SubCell"/>
</dbReference>
<evidence type="ECO:0000256" key="4">
    <source>
        <dbReference type="ARBA" id="ARBA00022801"/>
    </source>
</evidence>
<evidence type="ECO:0000313" key="10">
    <source>
        <dbReference type="EMBL" id="OHS98090.1"/>
    </source>
</evidence>
<organism evidence="10 11">
    <name type="scientific">Tritrichomonas foetus</name>
    <dbReference type="NCBI Taxonomy" id="1144522"/>
    <lineage>
        <taxon>Eukaryota</taxon>
        <taxon>Metamonada</taxon>
        <taxon>Parabasalia</taxon>
        <taxon>Tritrichomonadida</taxon>
        <taxon>Tritrichomonadidae</taxon>
        <taxon>Tritrichomonas</taxon>
    </lineage>
</organism>
<dbReference type="RefSeq" id="XP_068351227.1">
    <property type="nucleotide sequence ID" value="XM_068510327.1"/>
</dbReference>
<comment type="similarity">
    <text evidence="2 8">Belongs to the RuvB family.</text>
</comment>
<evidence type="ECO:0000256" key="8">
    <source>
        <dbReference type="RuleBase" id="RU363048"/>
    </source>
</evidence>
<evidence type="ECO:0000256" key="3">
    <source>
        <dbReference type="ARBA" id="ARBA00022741"/>
    </source>
</evidence>
<dbReference type="FunFam" id="2.40.50.360:FF:000001">
    <property type="entry name" value="RuvB-like helicase"/>
    <property type="match status" value="1"/>
</dbReference>
<keyword evidence="8" id="KW-0805">Transcription regulation</keyword>
<dbReference type="InterPro" id="IPR027417">
    <property type="entry name" value="P-loop_NTPase"/>
</dbReference>
<dbReference type="PANTHER" id="PTHR11093">
    <property type="entry name" value="RUVB-RELATED REPTIN AND PONTIN"/>
    <property type="match status" value="1"/>
</dbReference>
<dbReference type="OrthoDB" id="10060499at2759"/>
<dbReference type="GO" id="GO:0005524">
    <property type="term" value="F:ATP binding"/>
    <property type="evidence" value="ECO:0007669"/>
    <property type="project" value="UniProtKB-KW"/>
</dbReference>
<gene>
    <name evidence="10" type="ORF">TRFO_35557</name>
</gene>
<dbReference type="Gene3D" id="2.40.50.360">
    <property type="entry name" value="RuvB-like helicase, domain II"/>
    <property type="match status" value="1"/>
</dbReference>
<dbReference type="GO" id="GO:0003678">
    <property type="term" value="F:DNA helicase activity"/>
    <property type="evidence" value="ECO:0007669"/>
    <property type="project" value="UniProtKB-EC"/>
</dbReference>